<dbReference type="InterPro" id="IPR002881">
    <property type="entry name" value="DUF58"/>
</dbReference>
<keyword evidence="3" id="KW-1185">Reference proteome</keyword>
<gene>
    <name evidence="2" type="ORF">Enr13x_67750</name>
</gene>
<dbReference type="PANTHER" id="PTHR33608:SF7">
    <property type="entry name" value="DUF58 DOMAIN-CONTAINING PROTEIN"/>
    <property type="match status" value="1"/>
</dbReference>
<dbReference type="SUPFAM" id="SSF53300">
    <property type="entry name" value="vWA-like"/>
    <property type="match status" value="1"/>
</dbReference>
<dbReference type="CDD" id="cd00198">
    <property type="entry name" value="vWFA"/>
    <property type="match status" value="1"/>
</dbReference>
<dbReference type="OrthoDB" id="9780819at2"/>
<sequence length="303" mass="33839">MIEPGSDPDAVTESFFDPVLAERLSAIALTTRRPMLGTVSGRHQSPHRGSSVEFAEYRRYQPGDDLRRLDWRAYGRSDRYYVKEFEADTNLRLVLVLDGSGSMGFGDKLHAARQIAATLAYIAIRQGDAAGLICASDAGSELLPPRRIAGQVSVLFERLRNLQAAGVTTLEETLHQLAETIRERALIVVISDLLLEPPTLRSAVEHLAFRKHDVAMFHLMDPVELQPDWDRPIRLNDMEGDESILVDPDEIAAGYADAVQDFLEEVERISRETAVDYHRVMLDRPIEESLMGFLAGRGRDSAV</sequence>
<evidence type="ECO:0000259" key="1">
    <source>
        <dbReference type="Pfam" id="PF01882"/>
    </source>
</evidence>
<dbReference type="Proteomes" id="UP000319004">
    <property type="component" value="Chromosome"/>
</dbReference>
<accession>A0A518I1C7</accession>
<protein>
    <recommendedName>
        <fullName evidence="1">DUF58 domain-containing protein</fullName>
    </recommendedName>
</protein>
<organism evidence="2 3">
    <name type="scientific">Stieleria neptunia</name>
    <dbReference type="NCBI Taxonomy" id="2527979"/>
    <lineage>
        <taxon>Bacteria</taxon>
        <taxon>Pseudomonadati</taxon>
        <taxon>Planctomycetota</taxon>
        <taxon>Planctomycetia</taxon>
        <taxon>Pirellulales</taxon>
        <taxon>Pirellulaceae</taxon>
        <taxon>Stieleria</taxon>
    </lineage>
</organism>
<dbReference type="EMBL" id="CP037423">
    <property type="protein sequence ID" value="QDV46866.1"/>
    <property type="molecule type" value="Genomic_DNA"/>
</dbReference>
<dbReference type="InterPro" id="IPR036465">
    <property type="entry name" value="vWFA_dom_sf"/>
</dbReference>
<dbReference type="Gene3D" id="3.40.50.410">
    <property type="entry name" value="von Willebrand factor, type A domain"/>
    <property type="match status" value="1"/>
</dbReference>
<dbReference type="AlphaFoldDB" id="A0A518I1C7"/>
<dbReference type="PANTHER" id="PTHR33608">
    <property type="entry name" value="BLL2464 PROTEIN"/>
    <property type="match status" value="1"/>
</dbReference>
<feature type="domain" description="DUF58" evidence="1">
    <location>
        <begin position="56"/>
        <end position="257"/>
    </location>
</feature>
<dbReference type="RefSeq" id="WP_145390994.1">
    <property type="nucleotide sequence ID" value="NZ_CP037423.1"/>
</dbReference>
<reference evidence="2 3" key="1">
    <citation type="submission" date="2019-03" db="EMBL/GenBank/DDBJ databases">
        <title>Deep-cultivation of Planctomycetes and their phenomic and genomic characterization uncovers novel biology.</title>
        <authorList>
            <person name="Wiegand S."/>
            <person name="Jogler M."/>
            <person name="Boedeker C."/>
            <person name="Pinto D."/>
            <person name="Vollmers J."/>
            <person name="Rivas-Marin E."/>
            <person name="Kohn T."/>
            <person name="Peeters S.H."/>
            <person name="Heuer A."/>
            <person name="Rast P."/>
            <person name="Oberbeckmann S."/>
            <person name="Bunk B."/>
            <person name="Jeske O."/>
            <person name="Meyerdierks A."/>
            <person name="Storesund J.E."/>
            <person name="Kallscheuer N."/>
            <person name="Luecker S."/>
            <person name="Lage O.M."/>
            <person name="Pohl T."/>
            <person name="Merkel B.J."/>
            <person name="Hornburger P."/>
            <person name="Mueller R.-W."/>
            <person name="Bruemmer F."/>
            <person name="Labrenz M."/>
            <person name="Spormann A.M."/>
            <person name="Op den Camp H."/>
            <person name="Overmann J."/>
            <person name="Amann R."/>
            <person name="Jetten M.S.M."/>
            <person name="Mascher T."/>
            <person name="Medema M.H."/>
            <person name="Devos D.P."/>
            <person name="Kaster A.-K."/>
            <person name="Ovreas L."/>
            <person name="Rohde M."/>
            <person name="Galperin M.Y."/>
            <person name="Jogler C."/>
        </authorList>
    </citation>
    <scope>NUCLEOTIDE SEQUENCE [LARGE SCALE GENOMIC DNA]</scope>
    <source>
        <strain evidence="2 3">Enr13</strain>
    </source>
</reference>
<evidence type="ECO:0000313" key="2">
    <source>
        <dbReference type="EMBL" id="QDV46866.1"/>
    </source>
</evidence>
<dbReference type="Pfam" id="PF01882">
    <property type="entry name" value="DUF58"/>
    <property type="match status" value="1"/>
</dbReference>
<dbReference type="KEGG" id="snep:Enr13x_67750"/>
<name>A0A518I1C7_9BACT</name>
<proteinExistence type="predicted"/>
<evidence type="ECO:0000313" key="3">
    <source>
        <dbReference type="Proteomes" id="UP000319004"/>
    </source>
</evidence>